<dbReference type="Gene3D" id="3.40.50.1980">
    <property type="entry name" value="Nitrogenase molybdenum iron protein domain"/>
    <property type="match status" value="2"/>
</dbReference>
<feature type="signal peptide" evidence="1">
    <location>
        <begin position="1"/>
        <end position="22"/>
    </location>
</feature>
<dbReference type="PANTHER" id="PTHR30535:SF34">
    <property type="entry name" value="MOLYBDATE-BINDING PROTEIN MOLA"/>
    <property type="match status" value="1"/>
</dbReference>
<dbReference type="AlphaFoldDB" id="A0A917CT04"/>
<dbReference type="InterPro" id="IPR050902">
    <property type="entry name" value="ABC_Transporter_SBP"/>
</dbReference>
<proteinExistence type="predicted"/>
<name>A0A917CT04_9GAMM</name>
<dbReference type="EMBL" id="BMEO01000007">
    <property type="protein sequence ID" value="GGF97299.1"/>
    <property type="molecule type" value="Genomic_DNA"/>
</dbReference>
<keyword evidence="4" id="KW-1185">Reference proteome</keyword>
<dbReference type="Pfam" id="PF01497">
    <property type="entry name" value="Peripla_BP_2"/>
    <property type="match status" value="1"/>
</dbReference>
<dbReference type="PANTHER" id="PTHR30535">
    <property type="entry name" value="VITAMIN B12-BINDING PROTEIN"/>
    <property type="match status" value="1"/>
</dbReference>
<feature type="domain" description="Fe/B12 periplasmic-binding" evidence="2">
    <location>
        <begin position="26"/>
        <end position="267"/>
    </location>
</feature>
<evidence type="ECO:0000313" key="4">
    <source>
        <dbReference type="Proteomes" id="UP000605253"/>
    </source>
</evidence>
<gene>
    <name evidence="3" type="ORF">GCM10011365_18390</name>
</gene>
<dbReference type="PROSITE" id="PS50983">
    <property type="entry name" value="FE_B12_PBP"/>
    <property type="match status" value="1"/>
</dbReference>
<dbReference type="InterPro" id="IPR002491">
    <property type="entry name" value="ABC_transptr_periplasmic_BD"/>
</dbReference>
<evidence type="ECO:0000313" key="3">
    <source>
        <dbReference type="EMBL" id="GGF97299.1"/>
    </source>
</evidence>
<sequence>MLKKLWLILFLSLLIQFDQAFAKTLKTIALAPHITELVFAAGGGDSLAGVSAYSNYPAQAAKLPVIGDAFRIDLEQIIALQPDIVFYWHGSTTNQVLQQLQYHQFKTVPIKIESLNEIGDALLTIAGHLDLPDPPGYRTFINRLKQRQQQSPRSHSVLIQLSSQPLYTVNASHWMSEAASLCGLNNIFQHLPTATATVTQEAVIVRNPDYIIQMKPIDQNSPLQQWPQITAIKQQQIIVVNPDTFSRPTPRILEAVDSICRQVNQFSAGVGE</sequence>
<dbReference type="SUPFAM" id="SSF53807">
    <property type="entry name" value="Helical backbone' metal receptor"/>
    <property type="match status" value="1"/>
</dbReference>
<reference evidence="3" key="2">
    <citation type="submission" date="2020-09" db="EMBL/GenBank/DDBJ databases">
        <authorList>
            <person name="Sun Q."/>
            <person name="Zhou Y."/>
        </authorList>
    </citation>
    <scope>NUCLEOTIDE SEQUENCE</scope>
    <source>
        <strain evidence="3">CGMCC 1.12181</strain>
    </source>
</reference>
<reference evidence="3" key="1">
    <citation type="journal article" date="2014" name="Int. J. Syst. Evol. Microbiol.">
        <title>Complete genome sequence of Corynebacterium casei LMG S-19264T (=DSM 44701T), isolated from a smear-ripened cheese.</title>
        <authorList>
            <consortium name="US DOE Joint Genome Institute (JGI-PGF)"/>
            <person name="Walter F."/>
            <person name="Albersmeier A."/>
            <person name="Kalinowski J."/>
            <person name="Ruckert C."/>
        </authorList>
    </citation>
    <scope>NUCLEOTIDE SEQUENCE</scope>
    <source>
        <strain evidence="3">CGMCC 1.12181</strain>
    </source>
</reference>
<evidence type="ECO:0000256" key="1">
    <source>
        <dbReference type="SAM" id="SignalP"/>
    </source>
</evidence>
<protein>
    <submittedName>
        <fullName evidence="3">Cobalamin-binding protein</fullName>
    </submittedName>
</protein>
<keyword evidence="1" id="KW-0732">Signal</keyword>
<dbReference type="RefSeq" id="WP_188365440.1">
    <property type="nucleotide sequence ID" value="NZ_BAABJF010000003.1"/>
</dbReference>
<accession>A0A917CT04</accession>
<dbReference type="GO" id="GO:0071281">
    <property type="term" value="P:cellular response to iron ion"/>
    <property type="evidence" value="ECO:0007669"/>
    <property type="project" value="TreeGrafter"/>
</dbReference>
<organism evidence="3 4">
    <name type="scientific">Marinicella pacifica</name>
    <dbReference type="NCBI Taxonomy" id="1171543"/>
    <lineage>
        <taxon>Bacteria</taxon>
        <taxon>Pseudomonadati</taxon>
        <taxon>Pseudomonadota</taxon>
        <taxon>Gammaproteobacteria</taxon>
        <taxon>Lysobacterales</taxon>
        <taxon>Marinicellaceae</taxon>
        <taxon>Marinicella</taxon>
    </lineage>
</organism>
<evidence type="ECO:0000259" key="2">
    <source>
        <dbReference type="PROSITE" id="PS50983"/>
    </source>
</evidence>
<dbReference type="Proteomes" id="UP000605253">
    <property type="component" value="Unassembled WGS sequence"/>
</dbReference>
<comment type="caution">
    <text evidence="3">The sequence shown here is derived from an EMBL/GenBank/DDBJ whole genome shotgun (WGS) entry which is preliminary data.</text>
</comment>
<feature type="chain" id="PRO_5036719357" evidence="1">
    <location>
        <begin position="23"/>
        <end position="272"/>
    </location>
</feature>